<keyword evidence="1" id="KW-0472">Membrane</keyword>
<feature type="transmembrane region" description="Helical" evidence="1">
    <location>
        <begin position="20"/>
        <end position="38"/>
    </location>
</feature>
<evidence type="ECO:0000313" key="3">
    <source>
        <dbReference type="Proteomes" id="UP000322080"/>
    </source>
</evidence>
<evidence type="ECO:0000313" key="2">
    <source>
        <dbReference type="EMBL" id="TYB81163.1"/>
    </source>
</evidence>
<name>A0A5D0RI91_9RHOB</name>
<keyword evidence="3" id="KW-1185">Reference proteome</keyword>
<protein>
    <submittedName>
        <fullName evidence="2">Uncharacterized protein</fullName>
    </submittedName>
</protein>
<keyword evidence="1" id="KW-1133">Transmembrane helix</keyword>
<organism evidence="2 3">
    <name type="scientific">Maritimibacter fusiformis</name>
    <dbReference type="NCBI Taxonomy" id="2603819"/>
    <lineage>
        <taxon>Bacteria</taxon>
        <taxon>Pseudomonadati</taxon>
        <taxon>Pseudomonadota</taxon>
        <taxon>Alphaproteobacteria</taxon>
        <taxon>Rhodobacterales</taxon>
        <taxon>Roseobacteraceae</taxon>
        <taxon>Maritimibacter</taxon>
    </lineage>
</organism>
<accession>A0A5D0RI91</accession>
<proteinExistence type="predicted"/>
<gene>
    <name evidence="2" type="ORF">FVF75_11150</name>
</gene>
<keyword evidence="1" id="KW-0812">Transmembrane</keyword>
<reference evidence="2 3" key="1">
    <citation type="submission" date="2019-08" db="EMBL/GenBank/DDBJ databases">
        <title>Identification of a novel species of the genus Boseongicola.</title>
        <authorList>
            <person name="Zhang X.-Q."/>
        </authorList>
    </citation>
    <scope>NUCLEOTIDE SEQUENCE [LARGE SCALE GENOMIC DNA]</scope>
    <source>
        <strain evidence="2 3">HY14</strain>
    </source>
</reference>
<evidence type="ECO:0000256" key="1">
    <source>
        <dbReference type="SAM" id="Phobius"/>
    </source>
</evidence>
<sequence>MLVPVDKVRVTRRVPLRGLMLALVAFLGFKAFLFAYLGPITYADRLSSLEQGNVVEQMGAWAMRPDAVSRWVAGGLPDF</sequence>
<comment type="caution">
    <text evidence="2">The sequence shown here is derived from an EMBL/GenBank/DDBJ whole genome shotgun (WGS) entry which is preliminary data.</text>
</comment>
<dbReference type="AlphaFoldDB" id="A0A5D0RI91"/>
<dbReference type="Proteomes" id="UP000322080">
    <property type="component" value="Unassembled WGS sequence"/>
</dbReference>
<dbReference type="EMBL" id="VSIY01000009">
    <property type="protein sequence ID" value="TYB81163.1"/>
    <property type="molecule type" value="Genomic_DNA"/>
</dbReference>